<evidence type="ECO:0000256" key="5">
    <source>
        <dbReference type="ARBA" id="ARBA00023136"/>
    </source>
</evidence>
<dbReference type="InterPro" id="IPR023845">
    <property type="entry name" value="DUF3817_TM"/>
</dbReference>
<proteinExistence type="predicted"/>
<reference evidence="8 9" key="1">
    <citation type="submission" date="2020-08" db="EMBL/GenBank/DDBJ databases">
        <title>Hymenobacter sp. S2-20-2 genome sequencing.</title>
        <authorList>
            <person name="Jin L."/>
        </authorList>
    </citation>
    <scope>NUCLEOTIDE SEQUENCE [LARGE SCALE GENOMIC DNA]</scope>
    <source>
        <strain evidence="8 9">S2-20-2</strain>
    </source>
</reference>
<evidence type="ECO:0000259" key="7">
    <source>
        <dbReference type="Pfam" id="PF12823"/>
    </source>
</evidence>
<name>A0A7G7W398_9BACT</name>
<keyword evidence="9" id="KW-1185">Reference proteome</keyword>
<accession>A0A7G7W398</accession>
<sequence>MNSSLLSTSLGRLRVVGFLEGWSFLILLLVAMPLKYLAGEPLAVRYVGMAHGVLFVAYVLLVLQNALEHSWGMRKTGLALVASFVPLGTFWADKHLFRSAN</sequence>
<gene>
    <name evidence="8" type="ORF">H4317_11660</name>
</gene>
<keyword evidence="2" id="KW-1003">Cell membrane</keyword>
<dbReference type="EMBL" id="CP060202">
    <property type="protein sequence ID" value="QNH60841.1"/>
    <property type="molecule type" value="Genomic_DNA"/>
</dbReference>
<protein>
    <submittedName>
        <fullName evidence="8">DUF3817 domain-containing protein</fullName>
    </submittedName>
</protein>
<feature type="transmembrane region" description="Helical" evidence="6">
    <location>
        <begin position="12"/>
        <end position="31"/>
    </location>
</feature>
<keyword evidence="3 6" id="KW-0812">Transmembrane</keyword>
<evidence type="ECO:0000256" key="3">
    <source>
        <dbReference type="ARBA" id="ARBA00022692"/>
    </source>
</evidence>
<evidence type="ECO:0000313" key="9">
    <source>
        <dbReference type="Proteomes" id="UP000515489"/>
    </source>
</evidence>
<comment type="subcellular location">
    <subcellularLocation>
        <location evidence="1">Cell membrane</location>
        <topology evidence="1">Multi-pass membrane protein</topology>
    </subcellularLocation>
</comment>
<keyword evidence="5 6" id="KW-0472">Membrane</keyword>
<feature type="transmembrane region" description="Helical" evidence="6">
    <location>
        <begin position="75"/>
        <end position="92"/>
    </location>
</feature>
<evidence type="ECO:0000256" key="1">
    <source>
        <dbReference type="ARBA" id="ARBA00004651"/>
    </source>
</evidence>
<dbReference type="RefSeq" id="WP_185886772.1">
    <property type="nucleotide sequence ID" value="NZ_CP060202.1"/>
</dbReference>
<evidence type="ECO:0000256" key="4">
    <source>
        <dbReference type="ARBA" id="ARBA00022989"/>
    </source>
</evidence>
<organism evidence="8 9">
    <name type="scientific">Hymenobacter sediminicola</name>
    <dbReference type="NCBI Taxonomy" id="2761579"/>
    <lineage>
        <taxon>Bacteria</taxon>
        <taxon>Pseudomonadati</taxon>
        <taxon>Bacteroidota</taxon>
        <taxon>Cytophagia</taxon>
        <taxon>Cytophagales</taxon>
        <taxon>Hymenobacteraceae</taxon>
        <taxon>Hymenobacter</taxon>
    </lineage>
</organism>
<dbReference type="PANTHER" id="PTHR40077">
    <property type="entry name" value="MEMBRANE PROTEIN-RELATED"/>
    <property type="match status" value="1"/>
</dbReference>
<dbReference type="GO" id="GO:0005886">
    <property type="term" value="C:plasma membrane"/>
    <property type="evidence" value="ECO:0007669"/>
    <property type="project" value="UniProtKB-SubCell"/>
</dbReference>
<dbReference type="PANTHER" id="PTHR40077:SF1">
    <property type="entry name" value="MEMBRANE PROTEIN"/>
    <property type="match status" value="1"/>
</dbReference>
<evidence type="ECO:0000256" key="6">
    <source>
        <dbReference type="SAM" id="Phobius"/>
    </source>
</evidence>
<evidence type="ECO:0000313" key="8">
    <source>
        <dbReference type="EMBL" id="QNH60841.1"/>
    </source>
</evidence>
<evidence type="ECO:0000256" key="2">
    <source>
        <dbReference type="ARBA" id="ARBA00022475"/>
    </source>
</evidence>
<feature type="transmembrane region" description="Helical" evidence="6">
    <location>
        <begin position="43"/>
        <end position="63"/>
    </location>
</feature>
<keyword evidence="4 6" id="KW-1133">Transmembrane helix</keyword>
<dbReference type="KEGG" id="hsk:H4317_11660"/>
<dbReference type="Pfam" id="PF12823">
    <property type="entry name" value="DUF3817"/>
    <property type="match status" value="1"/>
</dbReference>
<dbReference type="AlphaFoldDB" id="A0A7G7W398"/>
<dbReference type="NCBIfam" id="TIGR03954">
    <property type="entry name" value="integ_memb_HG"/>
    <property type="match status" value="1"/>
</dbReference>
<dbReference type="Proteomes" id="UP000515489">
    <property type="component" value="Chromosome"/>
</dbReference>
<feature type="domain" description="DUF3817" evidence="7">
    <location>
        <begin position="11"/>
        <end position="96"/>
    </location>
</feature>